<feature type="compositionally biased region" description="Polar residues" evidence="4">
    <location>
        <begin position="135"/>
        <end position="153"/>
    </location>
</feature>
<evidence type="ECO:0000313" key="6">
    <source>
        <dbReference type="Proteomes" id="UP000036681"/>
    </source>
</evidence>
<dbReference type="InterPro" id="IPR036770">
    <property type="entry name" value="Ankyrin_rpt-contain_sf"/>
</dbReference>
<dbReference type="Proteomes" id="UP000036681">
    <property type="component" value="Unplaced"/>
</dbReference>
<dbReference type="Pfam" id="PF12796">
    <property type="entry name" value="Ank_2"/>
    <property type="match status" value="2"/>
</dbReference>
<dbReference type="SMART" id="SM00005">
    <property type="entry name" value="DEATH"/>
    <property type="match status" value="1"/>
</dbReference>
<dbReference type="Gene3D" id="1.10.533.10">
    <property type="entry name" value="Death Domain, Fas"/>
    <property type="match status" value="1"/>
</dbReference>
<dbReference type="Gene3D" id="1.25.40.20">
    <property type="entry name" value="Ankyrin repeat-containing domain"/>
    <property type="match status" value="2"/>
</dbReference>
<evidence type="ECO:0000256" key="1">
    <source>
        <dbReference type="ARBA" id="ARBA00022737"/>
    </source>
</evidence>
<name>A0A0M3IKN6_ASCLU</name>
<dbReference type="CDD" id="cd08310">
    <property type="entry name" value="Death_NFkB-like"/>
    <property type="match status" value="1"/>
</dbReference>
<dbReference type="SUPFAM" id="SSF48403">
    <property type="entry name" value="Ankyrin repeat"/>
    <property type="match status" value="1"/>
</dbReference>
<sequence>MTRHHYDLRWNLANRKIEVKGPDSSGQMEEKESKKSALHLAARNKQNFALKTLLTALRESCESNEAVAILNARNARGQTPLHCAVRAGDADCVHYLLSAGARNNIPDNNFNTVIHYLGEVYNDDIYKEILEQSHAEGSTDPNNANNCSAESPLASKNSDGYTPAHIAVQKLKLGLLEALVEVGAPIDVPDSNGETPLISAVLMDDVETASLLLMVRLDHVLFANHFCIVRYDVSCLDYLTRLRLAKLLDADEKWISLAENLGCGHMVEFIRVCTDDASSPTMILLDQYEKHACLQQMPNANLATVAQSLEDMGETTGMRLLRSGNEHE</sequence>
<feature type="domain" description="Death" evidence="5">
    <location>
        <begin position="230"/>
        <end position="325"/>
    </location>
</feature>
<organism evidence="6 7">
    <name type="scientific">Ascaris lumbricoides</name>
    <name type="common">Giant roundworm</name>
    <dbReference type="NCBI Taxonomy" id="6252"/>
    <lineage>
        <taxon>Eukaryota</taxon>
        <taxon>Metazoa</taxon>
        <taxon>Ecdysozoa</taxon>
        <taxon>Nematoda</taxon>
        <taxon>Chromadorea</taxon>
        <taxon>Rhabditida</taxon>
        <taxon>Spirurina</taxon>
        <taxon>Ascaridomorpha</taxon>
        <taxon>Ascaridoidea</taxon>
        <taxon>Ascarididae</taxon>
        <taxon>Ascaris</taxon>
    </lineage>
</organism>
<dbReference type="InterPro" id="IPR011029">
    <property type="entry name" value="DEATH-like_dom_sf"/>
</dbReference>
<dbReference type="InterPro" id="IPR051070">
    <property type="entry name" value="NF-kappa-B_inhibitor"/>
</dbReference>
<dbReference type="PANTHER" id="PTHR46680:SF3">
    <property type="entry name" value="NF-KAPPA-B INHIBITOR CACTUS"/>
    <property type="match status" value="1"/>
</dbReference>
<dbReference type="WBParaSite" id="ALUE_0001931301-mRNA-1">
    <property type="protein sequence ID" value="ALUE_0001931301-mRNA-1"/>
    <property type="gene ID" value="ALUE_0001931301"/>
</dbReference>
<evidence type="ECO:0000256" key="4">
    <source>
        <dbReference type="SAM" id="MobiDB-lite"/>
    </source>
</evidence>
<dbReference type="PANTHER" id="PTHR46680">
    <property type="entry name" value="NF-KAPPA-B INHIBITOR ALPHA"/>
    <property type="match status" value="1"/>
</dbReference>
<proteinExistence type="predicted"/>
<dbReference type="AlphaFoldDB" id="A0A0M3IKN6"/>
<keyword evidence="1" id="KW-0677">Repeat</keyword>
<protein>
    <submittedName>
        <fullName evidence="7">Death domain-containing protein</fullName>
    </submittedName>
</protein>
<dbReference type="SMART" id="SM00248">
    <property type="entry name" value="ANK"/>
    <property type="match status" value="4"/>
</dbReference>
<dbReference type="GO" id="GO:0071356">
    <property type="term" value="P:cellular response to tumor necrosis factor"/>
    <property type="evidence" value="ECO:0007669"/>
    <property type="project" value="TreeGrafter"/>
</dbReference>
<evidence type="ECO:0000256" key="3">
    <source>
        <dbReference type="PROSITE-ProRule" id="PRU00023"/>
    </source>
</evidence>
<accession>A0A0M3IKN6</accession>
<dbReference type="SUPFAM" id="SSF47986">
    <property type="entry name" value="DEATH domain"/>
    <property type="match status" value="1"/>
</dbReference>
<dbReference type="GO" id="GO:0007165">
    <property type="term" value="P:signal transduction"/>
    <property type="evidence" value="ECO:0007669"/>
    <property type="project" value="InterPro"/>
</dbReference>
<dbReference type="GO" id="GO:0051059">
    <property type="term" value="F:NF-kappaB binding"/>
    <property type="evidence" value="ECO:0007669"/>
    <property type="project" value="TreeGrafter"/>
</dbReference>
<feature type="region of interest" description="Disordered" evidence="4">
    <location>
        <begin position="134"/>
        <end position="153"/>
    </location>
</feature>
<dbReference type="Pfam" id="PF00531">
    <property type="entry name" value="Death"/>
    <property type="match status" value="1"/>
</dbReference>
<feature type="repeat" description="ANK" evidence="3">
    <location>
        <begin position="159"/>
        <end position="191"/>
    </location>
</feature>
<dbReference type="InterPro" id="IPR000488">
    <property type="entry name" value="Death_dom"/>
</dbReference>
<keyword evidence="6" id="KW-1185">Reference proteome</keyword>
<evidence type="ECO:0000256" key="2">
    <source>
        <dbReference type="ARBA" id="ARBA00023043"/>
    </source>
</evidence>
<evidence type="ECO:0000313" key="7">
    <source>
        <dbReference type="WBParaSite" id="ALUE_0001931301-mRNA-1"/>
    </source>
</evidence>
<dbReference type="GO" id="GO:0005829">
    <property type="term" value="C:cytosol"/>
    <property type="evidence" value="ECO:0007669"/>
    <property type="project" value="TreeGrafter"/>
</dbReference>
<evidence type="ECO:0000259" key="5">
    <source>
        <dbReference type="SMART" id="SM00005"/>
    </source>
</evidence>
<dbReference type="PROSITE" id="PS50297">
    <property type="entry name" value="ANK_REP_REGION"/>
    <property type="match status" value="2"/>
</dbReference>
<reference evidence="7" key="1">
    <citation type="submission" date="2017-02" db="UniProtKB">
        <authorList>
            <consortium name="WormBaseParasite"/>
        </authorList>
    </citation>
    <scope>IDENTIFICATION</scope>
</reference>
<dbReference type="InterPro" id="IPR002110">
    <property type="entry name" value="Ankyrin_rpt"/>
</dbReference>
<dbReference type="PROSITE" id="PS50088">
    <property type="entry name" value="ANK_REPEAT"/>
    <property type="match status" value="2"/>
</dbReference>
<feature type="repeat" description="ANK" evidence="3">
    <location>
        <begin position="76"/>
        <end position="108"/>
    </location>
</feature>
<keyword evidence="2 3" id="KW-0040">ANK repeat</keyword>